<comment type="subcellular location">
    <subcellularLocation>
        <location evidence="1">Membrane</location>
        <topology evidence="1">Multi-pass membrane protein</topology>
    </subcellularLocation>
</comment>
<dbReference type="AlphaFoldDB" id="A0A1X2HQ79"/>
<dbReference type="InterPro" id="IPR036259">
    <property type="entry name" value="MFS_trans_sf"/>
</dbReference>
<evidence type="ECO:0000256" key="6">
    <source>
        <dbReference type="SAM" id="Phobius"/>
    </source>
</evidence>
<feature type="transmembrane region" description="Helical" evidence="6">
    <location>
        <begin position="43"/>
        <end position="59"/>
    </location>
</feature>
<dbReference type="PANTHER" id="PTHR23501:SF87">
    <property type="entry name" value="SIDEROPHORE IRON TRANSPORTER 2"/>
    <property type="match status" value="1"/>
</dbReference>
<feature type="compositionally biased region" description="Basic and acidic residues" evidence="5">
    <location>
        <begin position="585"/>
        <end position="598"/>
    </location>
</feature>
<evidence type="ECO:0000256" key="4">
    <source>
        <dbReference type="ARBA" id="ARBA00023136"/>
    </source>
</evidence>
<dbReference type="STRING" id="13706.A0A1X2HQ79"/>
<evidence type="ECO:0000313" key="9">
    <source>
        <dbReference type="Proteomes" id="UP000242180"/>
    </source>
</evidence>
<feature type="domain" description="Major facilitator superfamily (MFS) profile" evidence="7">
    <location>
        <begin position="30"/>
        <end position="556"/>
    </location>
</feature>
<dbReference type="OMA" id="PTIGIMI"/>
<comment type="caution">
    <text evidence="8">The sequence shown here is derived from an EMBL/GenBank/DDBJ whole genome shotgun (WGS) entry which is preliminary data.</text>
</comment>
<dbReference type="InParanoid" id="A0A1X2HQ79"/>
<feature type="transmembrane region" description="Helical" evidence="6">
    <location>
        <begin position="79"/>
        <end position="101"/>
    </location>
</feature>
<accession>A0A1X2HQ79</accession>
<keyword evidence="4 6" id="KW-0472">Membrane</keyword>
<keyword evidence="9" id="KW-1185">Reference proteome</keyword>
<dbReference type="InterPro" id="IPR020846">
    <property type="entry name" value="MFS_dom"/>
</dbReference>
<evidence type="ECO:0000256" key="5">
    <source>
        <dbReference type="SAM" id="MobiDB-lite"/>
    </source>
</evidence>
<protein>
    <submittedName>
        <fullName evidence="8">Major facilitator superfamily domain-containing protein</fullName>
    </submittedName>
</protein>
<evidence type="ECO:0000256" key="1">
    <source>
        <dbReference type="ARBA" id="ARBA00004141"/>
    </source>
</evidence>
<keyword evidence="3 6" id="KW-1133">Transmembrane helix</keyword>
<dbReference type="Gene3D" id="1.20.1250.20">
    <property type="entry name" value="MFS general substrate transporter like domains"/>
    <property type="match status" value="2"/>
</dbReference>
<evidence type="ECO:0000256" key="2">
    <source>
        <dbReference type="ARBA" id="ARBA00022692"/>
    </source>
</evidence>
<reference evidence="8 9" key="1">
    <citation type="submission" date="2016-07" db="EMBL/GenBank/DDBJ databases">
        <title>Pervasive Adenine N6-methylation of Active Genes in Fungi.</title>
        <authorList>
            <consortium name="DOE Joint Genome Institute"/>
            <person name="Mondo S.J."/>
            <person name="Dannebaum R.O."/>
            <person name="Kuo R.C."/>
            <person name="Labutti K."/>
            <person name="Haridas S."/>
            <person name="Kuo A."/>
            <person name="Salamov A."/>
            <person name="Ahrendt S.R."/>
            <person name="Lipzen A."/>
            <person name="Sullivan W."/>
            <person name="Andreopoulos W.B."/>
            <person name="Clum A."/>
            <person name="Lindquist E."/>
            <person name="Daum C."/>
            <person name="Ramamoorthy G.K."/>
            <person name="Gryganskyi A."/>
            <person name="Culley D."/>
            <person name="Magnuson J.K."/>
            <person name="James T.Y."/>
            <person name="O'Malley M.A."/>
            <person name="Stajich J.E."/>
            <person name="Spatafora J.W."/>
            <person name="Visel A."/>
            <person name="Grigoriev I.V."/>
        </authorList>
    </citation>
    <scope>NUCLEOTIDE SEQUENCE [LARGE SCALE GENOMIC DNA]</scope>
    <source>
        <strain evidence="8 9">NRRL 2496</strain>
    </source>
</reference>
<feature type="region of interest" description="Disordered" evidence="5">
    <location>
        <begin position="578"/>
        <end position="598"/>
    </location>
</feature>
<dbReference type="GO" id="GO:0005886">
    <property type="term" value="C:plasma membrane"/>
    <property type="evidence" value="ECO:0007669"/>
    <property type="project" value="TreeGrafter"/>
</dbReference>
<feature type="transmembrane region" description="Helical" evidence="6">
    <location>
        <begin position="533"/>
        <end position="551"/>
    </location>
</feature>
<organism evidence="8 9">
    <name type="scientific">Syncephalastrum racemosum</name>
    <name type="common">Filamentous fungus</name>
    <dbReference type="NCBI Taxonomy" id="13706"/>
    <lineage>
        <taxon>Eukaryota</taxon>
        <taxon>Fungi</taxon>
        <taxon>Fungi incertae sedis</taxon>
        <taxon>Mucoromycota</taxon>
        <taxon>Mucoromycotina</taxon>
        <taxon>Mucoromycetes</taxon>
        <taxon>Mucorales</taxon>
        <taxon>Syncephalastraceae</taxon>
        <taxon>Syncephalastrum</taxon>
    </lineage>
</organism>
<dbReference type="GO" id="GO:0022857">
    <property type="term" value="F:transmembrane transporter activity"/>
    <property type="evidence" value="ECO:0007669"/>
    <property type="project" value="InterPro"/>
</dbReference>
<feature type="transmembrane region" description="Helical" evidence="6">
    <location>
        <begin position="295"/>
        <end position="312"/>
    </location>
</feature>
<feature type="transmembrane region" description="Helical" evidence="6">
    <location>
        <begin position="461"/>
        <end position="484"/>
    </location>
</feature>
<feature type="transmembrane region" description="Helical" evidence="6">
    <location>
        <begin position="202"/>
        <end position="224"/>
    </location>
</feature>
<gene>
    <name evidence="8" type="ORF">BCR43DRAFT_522335</name>
</gene>
<feature type="transmembrane region" description="Helical" evidence="6">
    <location>
        <begin position="263"/>
        <end position="283"/>
    </location>
</feature>
<evidence type="ECO:0000259" key="7">
    <source>
        <dbReference type="PROSITE" id="PS50850"/>
    </source>
</evidence>
<feature type="transmembrane region" description="Helical" evidence="6">
    <location>
        <begin position="173"/>
        <end position="190"/>
    </location>
</feature>
<dbReference type="EMBL" id="MCGN01000002">
    <property type="protein sequence ID" value="ORZ01501.1"/>
    <property type="molecule type" value="Genomic_DNA"/>
</dbReference>
<feature type="transmembrane region" description="Helical" evidence="6">
    <location>
        <begin position="425"/>
        <end position="449"/>
    </location>
</feature>
<evidence type="ECO:0000256" key="3">
    <source>
        <dbReference type="ARBA" id="ARBA00022989"/>
    </source>
</evidence>
<feature type="transmembrane region" description="Helical" evidence="6">
    <location>
        <begin position="399"/>
        <end position="419"/>
    </location>
</feature>
<dbReference type="Proteomes" id="UP000242180">
    <property type="component" value="Unassembled WGS sequence"/>
</dbReference>
<dbReference type="OrthoDB" id="4078873at2759"/>
<sequence length="598" mass="65457">MVDQDPEKKLAQGEENVTIIKPAEGAPIGLQKVYLMNKYASKLDKYLIIGGIIFVAWAKNWEGNTVYSVTGTVTSYFNAANQIALLGTVQYILQTVLVPLYSKLSDLWGRTEVFLFSVIFYVVSGIVLASSQSINDLVGGQVVYTIGYSGVSIMGHVLIADMTSKVNRGLIQAVYDVPAIINIFVAPVAGQHLVELGIWRMAYGMISICLAGTAVFLFAGLFSAEYKIRRNGQLKEVKEKLSQEAPKQTFFEKVRWLSNEVDLVGSLLMVGWLCMLLLPLILATTDFGGWNTSKTIGLLVGGVVTLAVFFAYERFGAPQAIIPVGNWKDWTPIAGVLTISMISIISSINWQYYQMYLQVSRRWTIIKATHFDRSYDAVYLVSQVVAGILMKRFKIYRPIVLVGIAFFLLGMGLMIPARFPYSSDVFVAATQVIAGWGAGWCFVPTLVAVQSAVPHKDLAMVTALYQVGTTLAYSIGSAIGGAVYNNMLPKELAKHVPGEFDLASALGDIYYVMGLPEEQFQGAIVAYGNVQQVFAIIGLCLGVLAVFFACFMRNFGLSDEKADVVDTIPEEIVRVGAAEHTQSSTDEKAQVDTKTLHA</sequence>
<feature type="transmembrane region" description="Helical" evidence="6">
    <location>
        <begin position="142"/>
        <end position="161"/>
    </location>
</feature>
<feature type="transmembrane region" description="Helical" evidence="6">
    <location>
        <begin position="113"/>
        <end position="130"/>
    </location>
</feature>
<dbReference type="InterPro" id="IPR011701">
    <property type="entry name" value="MFS"/>
</dbReference>
<dbReference type="PROSITE" id="PS50850">
    <property type="entry name" value="MFS"/>
    <property type="match status" value="1"/>
</dbReference>
<dbReference type="Pfam" id="PF07690">
    <property type="entry name" value="MFS_1"/>
    <property type="match status" value="2"/>
</dbReference>
<name>A0A1X2HQ79_SYNRA</name>
<keyword evidence="2 6" id="KW-0812">Transmembrane</keyword>
<evidence type="ECO:0000313" key="8">
    <source>
        <dbReference type="EMBL" id="ORZ01501.1"/>
    </source>
</evidence>
<proteinExistence type="predicted"/>
<dbReference type="PANTHER" id="PTHR23501">
    <property type="entry name" value="MAJOR FACILITATOR SUPERFAMILY"/>
    <property type="match status" value="1"/>
</dbReference>
<dbReference type="SUPFAM" id="SSF103473">
    <property type="entry name" value="MFS general substrate transporter"/>
    <property type="match status" value="2"/>
</dbReference>